<dbReference type="InterPro" id="IPR010679">
    <property type="entry name" value="DUF1254"/>
</dbReference>
<proteinExistence type="predicted"/>
<evidence type="ECO:0000313" key="5">
    <source>
        <dbReference type="Proteomes" id="UP000179797"/>
    </source>
</evidence>
<reference evidence="4 5" key="1">
    <citation type="journal article" date="2012" name="Int. J. Syst. Evol. Microbiol.">
        <title>Flammeovirga pacifica sp. nov., isolated from deep-sea sediment.</title>
        <authorList>
            <person name="Xu H."/>
            <person name="Fu Y."/>
            <person name="Yang N."/>
            <person name="Ding Z."/>
            <person name="Lai Q."/>
            <person name="Zeng R."/>
        </authorList>
    </citation>
    <scope>NUCLEOTIDE SEQUENCE [LARGE SCALE GENOMIC DNA]</scope>
    <source>
        <strain evidence="5">DSM 24597 / LMG 26175 / WPAGA1</strain>
    </source>
</reference>
<dbReference type="OrthoDB" id="272779at2"/>
<dbReference type="InterPro" id="IPR037049">
    <property type="entry name" value="DUF1214_C_sf"/>
</dbReference>
<feature type="domain" description="DUF1214" evidence="2">
    <location>
        <begin position="414"/>
        <end position="524"/>
    </location>
</feature>
<comment type="caution">
    <text evidence="4">The sequence shown here is derived from an EMBL/GenBank/DDBJ whole genome shotgun (WGS) entry which is preliminary data.</text>
</comment>
<protein>
    <recommendedName>
        <fullName evidence="6">DUF1254 domain-containing protein</fullName>
    </recommendedName>
</protein>
<evidence type="ECO:0000259" key="2">
    <source>
        <dbReference type="Pfam" id="PF06742"/>
    </source>
</evidence>
<dbReference type="Pfam" id="PF06742">
    <property type="entry name" value="DUF1214"/>
    <property type="match status" value="1"/>
</dbReference>
<dbReference type="RefSeq" id="WP_044217075.1">
    <property type="nucleotide sequence ID" value="NZ_JRYR02000002.1"/>
</dbReference>
<dbReference type="SUPFAM" id="SSF160935">
    <property type="entry name" value="VPA0735-like"/>
    <property type="match status" value="1"/>
</dbReference>
<dbReference type="Gene3D" id="1.10.3360.10">
    <property type="entry name" value="VPA0735-like domain"/>
    <property type="match status" value="1"/>
</dbReference>
<evidence type="ECO:0008006" key="6">
    <source>
        <dbReference type="Google" id="ProtNLM"/>
    </source>
</evidence>
<accession>A0A1S1YUK9</accession>
<dbReference type="Gene3D" id="2.60.40.1610">
    <property type="entry name" value="Domain of unknown function DUF1254"/>
    <property type="match status" value="1"/>
</dbReference>
<dbReference type="AlphaFoldDB" id="A0A1S1YUK9"/>
<feature type="domain" description="DUF1254" evidence="3">
    <location>
        <begin position="112"/>
        <end position="226"/>
    </location>
</feature>
<dbReference type="PANTHER" id="PTHR36509:SF3">
    <property type="entry name" value="SIGNAL PEPTIDE PROTEIN"/>
    <property type="match status" value="1"/>
</dbReference>
<evidence type="ECO:0000256" key="1">
    <source>
        <dbReference type="SAM" id="SignalP"/>
    </source>
</evidence>
<evidence type="ECO:0000313" key="4">
    <source>
        <dbReference type="EMBL" id="OHX64553.1"/>
    </source>
</evidence>
<name>A0A1S1YUK9_FLAPC</name>
<keyword evidence="5" id="KW-1185">Reference proteome</keyword>
<sequence length="541" mass="59376">MIKLKTTALILSVLFSAVQLLAQDKRTYKAIDESIPTGKVINSKIGKLSFPLGYPTDKTAQMLEDEMLYINAVNAYNNTIQGASLWALRKGFASIGVNDGDFIVSPEMVDGKALMLTANMDTYYFWGNVDLSNGPLVVETPPNVLGILDDFWFNWISDFGLAGPDKGQGGKFLIIPQGYEGDLPEGGYNICHAKTNLVTVLGRMFLVDNSTETSINTVKEHLKVYPYVEGAHGTSVAKYLSGEAPLARPSDKGELKLVDVSGKDFNTLPPADYNHFIYINELIQSQPVGALSPEIAGQLAALGIVKGKEFNPSEKQKQILTKAVQVANAYSRTAAMGALPNNKSRYYEESSSWYNPLFDGGYTFMTPPPEIGEKGEVIPYPSDGARKLAARTSFFYLATGITPAMCMRLTGIGSQYLVGATDSEGNALNGKNTYKLTLPPNIPQERFWSTTIYDNQTRSMIQTDQRYPRAGSQSYPSSAAEANEDGSITIYYGPNKPEGVADGNWVQTIPNKGWFQIIRCYSPSKGFFDKSWRPSEVELVK</sequence>
<dbReference type="Pfam" id="PF06863">
    <property type="entry name" value="DUF1254"/>
    <property type="match status" value="1"/>
</dbReference>
<dbReference type="InterPro" id="IPR037050">
    <property type="entry name" value="DUF1254_sf"/>
</dbReference>
<keyword evidence="1" id="KW-0732">Signal</keyword>
<dbReference type="Proteomes" id="UP000179797">
    <property type="component" value="Unassembled WGS sequence"/>
</dbReference>
<dbReference type="Gene3D" id="2.60.120.600">
    <property type="entry name" value="Domain of unknown function DUF1214, C-terminal domain"/>
    <property type="match status" value="1"/>
</dbReference>
<gene>
    <name evidence="4" type="ORF">NH26_23560</name>
</gene>
<dbReference type="PANTHER" id="PTHR36509">
    <property type="entry name" value="BLL3101 PROTEIN"/>
    <property type="match status" value="1"/>
</dbReference>
<dbReference type="STRING" id="915059.NH26_23560"/>
<feature type="signal peptide" evidence="1">
    <location>
        <begin position="1"/>
        <end position="22"/>
    </location>
</feature>
<dbReference type="EMBL" id="JRYR02000002">
    <property type="protein sequence ID" value="OHX64553.1"/>
    <property type="molecule type" value="Genomic_DNA"/>
</dbReference>
<dbReference type="InterPro" id="IPR010621">
    <property type="entry name" value="DUF1214"/>
</dbReference>
<feature type="chain" id="PRO_5010280355" description="DUF1254 domain-containing protein" evidence="1">
    <location>
        <begin position="23"/>
        <end position="541"/>
    </location>
</feature>
<organism evidence="4 5">
    <name type="scientific">Flammeovirga pacifica</name>
    <dbReference type="NCBI Taxonomy" id="915059"/>
    <lineage>
        <taxon>Bacteria</taxon>
        <taxon>Pseudomonadati</taxon>
        <taxon>Bacteroidota</taxon>
        <taxon>Cytophagia</taxon>
        <taxon>Cytophagales</taxon>
        <taxon>Flammeovirgaceae</taxon>
        <taxon>Flammeovirga</taxon>
    </lineage>
</organism>
<evidence type="ECO:0000259" key="3">
    <source>
        <dbReference type="Pfam" id="PF06863"/>
    </source>
</evidence>